<evidence type="ECO:0000313" key="2">
    <source>
        <dbReference type="EMBL" id="PSL14574.1"/>
    </source>
</evidence>
<dbReference type="CDD" id="cd07176">
    <property type="entry name" value="terB"/>
    <property type="match status" value="1"/>
</dbReference>
<keyword evidence="3" id="KW-1185">Reference proteome</keyword>
<sequence length="149" mass="16137">MLDWLKTNATAARNKLSTEVGKFKNKDFMTATANACAMIAAADGEVSSAEKMKMTGFINNSPELQVFNLKDVIKVFNDACGKFEFDFQIGQAEALKTINKIKSNDGAARLLVRVACAIGASDGDFDGKEKDACRLICKELGLNPADFDL</sequence>
<dbReference type="InterPro" id="IPR029024">
    <property type="entry name" value="TerB-like"/>
</dbReference>
<evidence type="ECO:0000313" key="3">
    <source>
        <dbReference type="Proteomes" id="UP000242133"/>
    </source>
</evidence>
<dbReference type="Proteomes" id="UP000242133">
    <property type="component" value="Unassembled WGS sequence"/>
</dbReference>
<gene>
    <name evidence="2" type="ORF">CLV44_10725</name>
</gene>
<protein>
    <submittedName>
        <fullName evidence="2">Tellurite resistance protein TerB</fullName>
    </submittedName>
</protein>
<feature type="domain" description="Co-chaperone DjlA N-terminal" evidence="1">
    <location>
        <begin position="30"/>
        <end position="148"/>
    </location>
</feature>
<dbReference type="OrthoDB" id="6543050at2"/>
<dbReference type="AlphaFoldDB" id="A0A2P8EYM4"/>
<dbReference type="Pfam" id="PF05099">
    <property type="entry name" value="TerB"/>
    <property type="match status" value="1"/>
</dbReference>
<dbReference type="Gene3D" id="1.10.3680.10">
    <property type="entry name" value="TerB-like"/>
    <property type="match status" value="1"/>
</dbReference>
<proteinExistence type="predicted"/>
<accession>A0A2P8EYM4</accession>
<organism evidence="2 3">
    <name type="scientific">Marinobacterium halophilum</name>
    <dbReference type="NCBI Taxonomy" id="267374"/>
    <lineage>
        <taxon>Bacteria</taxon>
        <taxon>Pseudomonadati</taxon>
        <taxon>Pseudomonadota</taxon>
        <taxon>Gammaproteobacteria</taxon>
        <taxon>Oceanospirillales</taxon>
        <taxon>Oceanospirillaceae</taxon>
        <taxon>Marinobacterium</taxon>
    </lineage>
</organism>
<dbReference type="InterPro" id="IPR007791">
    <property type="entry name" value="DjlA_N"/>
</dbReference>
<dbReference type="RefSeq" id="WP_106591223.1">
    <property type="nucleotide sequence ID" value="NZ_PYGI01000007.1"/>
</dbReference>
<comment type="caution">
    <text evidence="2">The sequence shown here is derived from an EMBL/GenBank/DDBJ whole genome shotgun (WGS) entry which is preliminary data.</text>
</comment>
<name>A0A2P8EYM4_9GAMM</name>
<reference evidence="2 3" key="1">
    <citation type="submission" date="2018-03" db="EMBL/GenBank/DDBJ databases">
        <title>Genomic Encyclopedia of Archaeal and Bacterial Type Strains, Phase II (KMG-II): from individual species to whole genera.</title>
        <authorList>
            <person name="Goeker M."/>
        </authorList>
    </citation>
    <scope>NUCLEOTIDE SEQUENCE [LARGE SCALE GENOMIC DNA]</scope>
    <source>
        <strain evidence="2 3">DSM 17586</strain>
    </source>
</reference>
<dbReference type="EMBL" id="PYGI01000007">
    <property type="protein sequence ID" value="PSL14574.1"/>
    <property type="molecule type" value="Genomic_DNA"/>
</dbReference>
<evidence type="ECO:0000259" key="1">
    <source>
        <dbReference type="Pfam" id="PF05099"/>
    </source>
</evidence>
<dbReference type="SUPFAM" id="SSF158682">
    <property type="entry name" value="TerB-like"/>
    <property type="match status" value="1"/>
</dbReference>